<evidence type="ECO:0000256" key="5">
    <source>
        <dbReference type="ARBA" id="ARBA00023136"/>
    </source>
</evidence>
<feature type="transmembrane region" description="Helical" evidence="6">
    <location>
        <begin position="183"/>
        <end position="200"/>
    </location>
</feature>
<accession>A0ABW2ELD5</accession>
<dbReference type="PANTHER" id="PTHR43701:SF2">
    <property type="entry name" value="MEMBRANE TRANSPORTER PROTEIN YJNA-RELATED"/>
    <property type="match status" value="1"/>
</dbReference>
<gene>
    <name evidence="7" type="ORF">ACFQIC_09180</name>
</gene>
<protein>
    <recommendedName>
        <fullName evidence="6">Probable membrane transporter protein</fullName>
    </recommendedName>
</protein>
<dbReference type="Proteomes" id="UP001596410">
    <property type="component" value="Unassembled WGS sequence"/>
</dbReference>
<organism evidence="7 8">
    <name type="scientific">Halobacillus seohaensis</name>
    <dbReference type="NCBI Taxonomy" id="447421"/>
    <lineage>
        <taxon>Bacteria</taxon>
        <taxon>Bacillati</taxon>
        <taxon>Bacillota</taxon>
        <taxon>Bacilli</taxon>
        <taxon>Bacillales</taxon>
        <taxon>Bacillaceae</taxon>
        <taxon>Halobacillus</taxon>
    </lineage>
</organism>
<keyword evidence="8" id="KW-1185">Reference proteome</keyword>
<comment type="caution">
    <text evidence="7">The sequence shown here is derived from an EMBL/GenBank/DDBJ whole genome shotgun (WGS) entry which is preliminary data.</text>
</comment>
<dbReference type="EMBL" id="JBHSZV010000022">
    <property type="protein sequence ID" value="MFC7062032.1"/>
    <property type="molecule type" value="Genomic_DNA"/>
</dbReference>
<evidence type="ECO:0000256" key="6">
    <source>
        <dbReference type="RuleBase" id="RU363041"/>
    </source>
</evidence>
<dbReference type="InterPro" id="IPR051598">
    <property type="entry name" value="TSUP/Inactive_protease-like"/>
</dbReference>
<dbReference type="Pfam" id="PF01925">
    <property type="entry name" value="TauE"/>
    <property type="match status" value="1"/>
</dbReference>
<proteinExistence type="inferred from homology"/>
<keyword evidence="6" id="KW-1003">Cell membrane</keyword>
<keyword evidence="4 6" id="KW-1133">Transmembrane helix</keyword>
<comment type="similarity">
    <text evidence="2 6">Belongs to the 4-toluene sulfonate uptake permease (TSUP) (TC 2.A.102) family.</text>
</comment>
<evidence type="ECO:0000256" key="2">
    <source>
        <dbReference type="ARBA" id="ARBA00009142"/>
    </source>
</evidence>
<evidence type="ECO:0000256" key="1">
    <source>
        <dbReference type="ARBA" id="ARBA00004141"/>
    </source>
</evidence>
<evidence type="ECO:0000256" key="3">
    <source>
        <dbReference type="ARBA" id="ARBA00022692"/>
    </source>
</evidence>
<feature type="transmembrane region" description="Helical" evidence="6">
    <location>
        <begin position="207"/>
        <end position="227"/>
    </location>
</feature>
<evidence type="ECO:0000313" key="8">
    <source>
        <dbReference type="Proteomes" id="UP001596410"/>
    </source>
</evidence>
<dbReference type="InterPro" id="IPR002781">
    <property type="entry name" value="TM_pro_TauE-like"/>
</dbReference>
<name>A0ABW2ELD5_9BACI</name>
<dbReference type="PANTHER" id="PTHR43701">
    <property type="entry name" value="MEMBRANE TRANSPORTER PROTEIN MJ0441-RELATED"/>
    <property type="match status" value="1"/>
</dbReference>
<sequence>MDVLLLFFIGLFSGAYGIMVGAGGGFIFVPALLLLFQMSPAMAAGTGLLVVLINSVSGLYGYVRQHRIEYNIGIWLSLGAIPGSVIGVWLATIIPVNYFHGIFAIVLIGLGLFLFIKKAPVKTSDSLDGEEGKTSIPMFPMIGFGIVMGVVSTFFGIGGGWLIVPVLIYLFKMSPHKATATSIFSLSLYSAVGVGIHLYYDHIVWSTALIGGAGAFLGAQIGVYASNRVSGKLLIQLLSILLIIIGVRMFF</sequence>
<feature type="transmembrane region" description="Helical" evidence="6">
    <location>
        <begin position="41"/>
        <end position="63"/>
    </location>
</feature>
<evidence type="ECO:0000256" key="4">
    <source>
        <dbReference type="ARBA" id="ARBA00022989"/>
    </source>
</evidence>
<reference evidence="8" key="1">
    <citation type="journal article" date="2019" name="Int. J. Syst. Evol. Microbiol.">
        <title>The Global Catalogue of Microorganisms (GCM) 10K type strain sequencing project: providing services to taxonomists for standard genome sequencing and annotation.</title>
        <authorList>
            <consortium name="The Broad Institute Genomics Platform"/>
            <consortium name="The Broad Institute Genome Sequencing Center for Infectious Disease"/>
            <person name="Wu L."/>
            <person name="Ma J."/>
        </authorList>
    </citation>
    <scope>NUCLEOTIDE SEQUENCE [LARGE SCALE GENOMIC DNA]</scope>
    <source>
        <strain evidence="8">CGMCC 4.1621</strain>
    </source>
</reference>
<feature type="transmembrane region" description="Helical" evidence="6">
    <location>
        <begin position="233"/>
        <end position="250"/>
    </location>
</feature>
<keyword evidence="3 6" id="KW-0812">Transmembrane</keyword>
<comment type="subcellular location">
    <subcellularLocation>
        <location evidence="6">Cell membrane</location>
        <topology evidence="6">Multi-pass membrane protein</topology>
    </subcellularLocation>
    <subcellularLocation>
        <location evidence="1">Membrane</location>
        <topology evidence="1">Multi-pass membrane protein</topology>
    </subcellularLocation>
</comment>
<feature type="transmembrane region" description="Helical" evidence="6">
    <location>
        <begin position="98"/>
        <end position="116"/>
    </location>
</feature>
<feature type="transmembrane region" description="Helical" evidence="6">
    <location>
        <begin position="70"/>
        <end position="92"/>
    </location>
</feature>
<evidence type="ECO:0000313" key="7">
    <source>
        <dbReference type="EMBL" id="MFC7062032.1"/>
    </source>
</evidence>
<keyword evidence="5 6" id="KW-0472">Membrane</keyword>
<feature type="transmembrane region" description="Helical" evidence="6">
    <location>
        <begin position="142"/>
        <end position="171"/>
    </location>
</feature>